<dbReference type="InterPro" id="IPR001128">
    <property type="entry name" value="Cyt_P450"/>
</dbReference>
<dbReference type="RefSeq" id="WP_338249956.1">
    <property type="nucleotide sequence ID" value="NZ_BSRI01000001.1"/>
</dbReference>
<dbReference type="SUPFAM" id="SSF48264">
    <property type="entry name" value="Cytochrome P450"/>
    <property type="match status" value="1"/>
</dbReference>
<reference evidence="4 5" key="1">
    <citation type="submission" date="2023-02" db="EMBL/GenBank/DDBJ databases">
        <title>Dictyobacter halimunensis sp. nov., a new member of the class Ktedonobacteria from forest soil in a geothermal area.</title>
        <authorList>
            <person name="Rachmania M.K."/>
            <person name="Ningsih F."/>
            <person name="Sakai Y."/>
            <person name="Yabe S."/>
            <person name="Yokota A."/>
            <person name="Sjamsuridzal W."/>
        </authorList>
    </citation>
    <scope>NUCLEOTIDE SEQUENCE [LARGE SCALE GENOMIC DNA]</scope>
    <source>
        <strain evidence="4 5">S3.2.2.5</strain>
    </source>
</reference>
<feature type="region of interest" description="Disordered" evidence="3">
    <location>
        <begin position="61"/>
        <end position="82"/>
    </location>
</feature>
<feature type="compositionally biased region" description="Polar residues" evidence="3">
    <location>
        <begin position="73"/>
        <end position="82"/>
    </location>
</feature>
<keyword evidence="2" id="KW-0560">Oxidoreductase</keyword>
<evidence type="ECO:0000256" key="1">
    <source>
        <dbReference type="ARBA" id="ARBA00010617"/>
    </source>
</evidence>
<dbReference type="InterPro" id="IPR017972">
    <property type="entry name" value="Cyt_P450_CS"/>
</dbReference>
<dbReference type="PANTHER" id="PTHR46696">
    <property type="entry name" value="P450, PUTATIVE (EUROFUNG)-RELATED"/>
    <property type="match status" value="1"/>
</dbReference>
<keyword evidence="2" id="KW-0408">Iron</keyword>
<dbReference type="InterPro" id="IPR002397">
    <property type="entry name" value="Cyt_P450_B"/>
</dbReference>
<proteinExistence type="inferred from homology"/>
<comment type="caution">
    <text evidence="4">The sequence shown here is derived from an EMBL/GenBank/DDBJ whole genome shotgun (WGS) entry which is preliminary data.</text>
</comment>
<evidence type="ECO:0000256" key="2">
    <source>
        <dbReference type="RuleBase" id="RU000461"/>
    </source>
</evidence>
<keyword evidence="2" id="KW-0503">Monooxygenase</keyword>
<accession>A0ABQ6FPD7</accession>
<evidence type="ECO:0000256" key="3">
    <source>
        <dbReference type="SAM" id="MobiDB-lite"/>
    </source>
</evidence>
<keyword evidence="5" id="KW-1185">Reference proteome</keyword>
<dbReference type="PANTHER" id="PTHR46696:SF1">
    <property type="entry name" value="CYTOCHROME P450 YJIB-RELATED"/>
    <property type="match status" value="1"/>
</dbReference>
<evidence type="ECO:0000313" key="4">
    <source>
        <dbReference type="EMBL" id="GLV55530.1"/>
    </source>
</evidence>
<comment type="similarity">
    <text evidence="1 2">Belongs to the cytochrome P450 family.</text>
</comment>
<sequence>MTQTTMIPPEKLFAQVLDPTSRANPYPLYARLREKPISVQEDGTYVVSTYREISLLLHDPRISSDERKGTHPARTQTETAASATPAFIFTDPPEHTRLRRLLMHQFTPQRIADMQEYIEQTVNALLDARKQEKQLDVVQDFAYPLPVMVICRLLGVPPEDEPRFRGWSSALVRTLDPTESLSEAEIQQAMQSRTQLLEYMKQLSEARRARPQNDLFSALVAGDDPDGRLSDPDRLATMQLLLIAGHETTVNLITNSMLTLLRHPDVFDRLRRNPDLMIPAVEEVLRYEPPVQFRTRTTLTDIPIAGVTIPKGARVVLLLASGSRDPARFVDPDRFWPERDDNEHLGFGGGDHYCVGAPLARREVVPALKALTRRLQAPRLVTDPPPYRRNAALRGPEHLQIAFDHISD</sequence>
<dbReference type="EMBL" id="BSRI01000001">
    <property type="protein sequence ID" value="GLV55530.1"/>
    <property type="molecule type" value="Genomic_DNA"/>
</dbReference>
<gene>
    <name evidence="4" type="ORF">KDH_23740</name>
</gene>
<keyword evidence="2" id="KW-0349">Heme</keyword>
<protein>
    <submittedName>
        <fullName evidence="4">Cytochrome P450</fullName>
    </submittedName>
</protein>
<dbReference type="Pfam" id="PF00067">
    <property type="entry name" value="p450"/>
    <property type="match status" value="1"/>
</dbReference>
<dbReference type="PRINTS" id="PR00385">
    <property type="entry name" value="P450"/>
</dbReference>
<name>A0ABQ6FPD7_9CHLR</name>
<organism evidence="4 5">
    <name type="scientific">Dictyobacter halimunensis</name>
    <dbReference type="NCBI Taxonomy" id="3026934"/>
    <lineage>
        <taxon>Bacteria</taxon>
        <taxon>Bacillati</taxon>
        <taxon>Chloroflexota</taxon>
        <taxon>Ktedonobacteria</taxon>
        <taxon>Ktedonobacterales</taxon>
        <taxon>Dictyobacteraceae</taxon>
        <taxon>Dictyobacter</taxon>
    </lineage>
</organism>
<evidence type="ECO:0000313" key="5">
    <source>
        <dbReference type="Proteomes" id="UP001344906"/>
    </source>
</evidence>
<dbReference type="PRINTS" id="PR00359">
    <property type="entry name" value="BP450"/>
</dbReference>
<dbReference type="Proteomes" id="UP001344906">
    <property type="component" value="Unassembled WGS sequence"/>
</dbReference>
<dbReference type="PROSITE" id="PS00086">
    <property type="entry name" value="CYTOCHROME_P450"/>
    <property type="match status" value="1"/>
</dbReference>
<dbReference type="CDD" id="cd20625">
    <property type="entry name" value="CYP164-like"/>
    <property type="match status" value="1"/>
</dbReference>
<keyword evidence="2" id="KW-0479">Metal-binding</keyword>
<dbReference type="Gene3D" id="1.10.630.10">
    <property type="entry name" value="Cytochrome P450"/>
    <property type="match status" value="1"/>
</dbReference>
<dbReference type="InterPro" id="IPR036396">
    <property type="entry name" value="Cyt_P450_sf"/>
</dbReference>